<name>A0AAE4JYL5_9CYAN</name>
<organism evidence="1 2">
    <name type="scientific">Pseudocalidococcus azoricus BACA0444</name>
    <dbReference type="NCBI Taxonomy" id="2918990"/>
    <lineage>
        <taxon>Bacteria</taxon>
        <taxon>Bacillati</taxon>
        <taxon>Cyanobacteriota</taxon>
        <taxon>Cyanophyceae</taxon>
        <taxon>Acaryochloridales</taxon>
        <taxon>Thermosynechococcaceae</taxon>
        <taxon>Pseudocalidococcus</taxon>
        <taxon>Pseudocalidococcus azoricus</taxon>
    </lineage>
</organism>
<evidence type="ECO:0000313" key="2">
    <source>
        <dbReference type="Proteomes" id="UP001268256"/>
    </source>
</evidence>
<gene>
    <name evidence="1" type="ORF">RIF25_03375</name>
</gene>
<dbReference type="InterPro" id="IPR036188">
    <property type="entry name" value="FAD/NAD-bd_sf"/>
</dbReference>
<dbReference type="EMBL" id="JAVMIP010000002">
    <property type="protein sequence ID" value="MDS3859842.1"/>
    <property type="molecule type" value="Genomic_DNA"/>
</dbReference>
<evidence type="ECO:0000313" key="1">
    <source>
        <dbReference type="EMBL" id="MDS3859842.1"/>
    </source>
</evidence>
<dbReference type="Gene3D" id="3.50.50.60">
    <property type="entry name" value="FAD/NAD(P)-binding domain"/>
    <property type="match status" value="1"/>
</dbReference>
<dbReference type="Proteomes" id="UP001268256">
    <property type="component" value="Unassembled WGS sequence"/>
</dbReference>
<protein>
    <submittedName>
        <fullName evidence="1">Uncharacterized protein</fullName>
    </submittedName>
</protein>
<dbReference type="SUPFAM" id="SSF51905">
    <property type="entry name" value="FAD/NAD(P)-binding domain"/>
    <property type="match status" value="1"/>
</dbReference>
<accession>A0AAE4JYL5</accession>
<reference evidence="2" key="1">
    <citation type="submission" date="2023-07" db="EMBL/GenBank/DDBJ databases">
        <authorList>
            <person name="Luz R."/>
            <person name="Cordeiro R."/>
            <person name="Fonseca A."/>
            <person name="Goncalves V."/>
        </authorList>
    </citation>
    <scope>NUCLEOTIDE SEQUENCE [LARGE SCALE GENOMIC DNA]</scope>
    <source>
        <strain evidence="2">BACA0444</strain>
    </source>
</reference>
<sequence length="400" mass="43177">MGPVCWSYDLVIIGDSLAAVQGAIWAATVCRVGLVIESRGQLEFDYLNLALTKLPTFLAPSQKHLWIQGYLSRCQDRYSLGALAQAGVDVIPSPGYFQKIPRTQQVEFVVGGDHLQAPAFILVDRPLASPGNQPDRTPGTILKTLADSPPLWVDVPGTQLADLVLLKLCRQLDIPLAWGGDLEQLLPDEDPLVLDWLGADLEDRNCSPPAGPCLNLTTTLEGVPQGLANLHLSGLTTVAGAINVNSHLQTAEPQIYACGSWLGGYDLPMITVAEVKYLIQGLIARPQQQPLNYKTLPWWLASPVPIARIGWHFQKAQRAFSQGIYAYPVQAEHFGLGYGQIVVNANQRLLGATLWGEGAIAAVRTLGLGIETTSVQDCLAAAGWEIAVHPRQQGASCTTD</sequence>
<comment type="caution">
    <text evidence="1">The sequence shown here is derived from an EMBL/GenBank/DDBJ whole genome shotgun (WGS) entry which is preliminary data.</text>
</comment>
<keyword evidence="2" id="KW-1185">Reference proteome</keyword>
<dbReference type="RefSeq" id="WP_322877145.1">
    <property type="nucleotide sequence ID" value="NZ_JAVMIP010000002.1"/>
</dbReference>
<proteinExistence type="predicted"/>
<dbReference type="AlphaFoldDB" id="A0AAE4JYL5"/>